<keyword evidence="5" id="KW-1185">Reference proteome</keyword>
<evidence type="ECO:0000256" key="1">
    <source>
        <dbReference type="ARBA" id="ARBA00008635"/>
    </source>
</evidence>
<comment type="similarity">
    <text evidence="1">Belongs to the DinB family.</text>
</comment>
<keyword evidence="2" id="KW-0479">Metal-binding</keyword>
<accession>A0ABS4GKS9</accession>
<gene>
    <name evidence="4" type="ORF">J2Z37_000699</name>
</gene>
<keyword evidence="3" id="KW-0175">Coiled coil</keyword>
<evidence type="ECO:0000313" key="5">
    <source>
        <dbReference type="Proteomes" id="UP001519343"/>
    </source>
</evidence>
<evidence type="ECO:0000313" key="4">
    <source>
        <dbReference type="EMBL" id="MBP1930712.1"/>
    </source>
</evidence>
<evidence type="ECO:0000256" key="3">
    <source>
        <dbReference type="SAM" id="Coils"/>
    </source>
</evidence>
<dbReference type="InterPro" id="IPR034660">
    <property type="entry name" value="DinB/YfiT-like"/>
</dbReference>
<sequence>MENDVMQLFEYHVWANRLVFEHLRKLPEDVWDKELTTVFPSVCSLMSHIYSMDLMWLGVLQERPFHEVRALLMQLLEETKTESLENMEKRFEKAAKEYQDFLSECHPEKILTLAHPQYGSVNTPLSGVIQHVVNHGTYHRGNLTAMLRQSGHPGVATDYAFYMFTM</sequence>
<dbReference type="Proteomes" id="UP001519343">
    <property type="component" value="Unassembled WGS sequence"/>
</dbReference>
<name>A0ABS4GKS9_9BACL</name>
<protein>
    <submittedName>
        <fullName evidence="4">Damage-inducible protein DinB</fullName>
    </submittedName>
</protein>
<feature type="coiled-coil region" evidence="3">
    <location>
        <begin position="77"/>
        <end position="104"/>
    </location>
</feature>
<dbReference type="Gene3D" id="1.20.120.450">
    <property type="entry name" value="dinb family like domain"/>
    <property type="match status" value="1"/>
</dbReference>
<dbReference type="RefSeq" id="WP_209808787.1">
    <property type="nucleotide sequence ID" value="NZ_JAGGKT010000001.1"/>
</dbReference>
<dbReference type="PANTHER" id="PTHR37302">
    <property type="entry name" value="SLR1116 PROTEIN"/>
    <property type="match status" value="1"/>
</dbReference>
<organism evidence="4 5">
    <name type="scientific">Ammoniphilus resinae</name>
    <dbReference type="NCBI Taxonomy" id="861532"/>
    <lineage>
        <taxon>Bacteria</taxon>
        <taxon>Bacillati</taxon>
        <taxon>Bacillota</taxon>
        <taxon>Bacilli</taxon>
        <taxon>Bacillales</taxon>
        <taxon>Paenibacillaceae</taxon>
        <taxon>Aneurinibacillus group</taxon>
        <taxon>Ammoniphilus</taxon>
    </lineage>
</organism>
<dbReference type="EMBL" id="JAGGKT010000001">
    <property type="protein sequence ID" value="MBP1930712.1"/>
    <property type="molecule type" value="Genomic_DNA"/>
</dbReference>
<proteinExistence type="inferred from homology"/>
<dbReference type="InterPro" id="IPR007837">
    <property type="entry name" value="DinB"/>
</dbReference>
<dbReference type="Pfam" id="PF05163">
    <property type="entry name" value="DinB"/>
    <property type="match status" value="1"/>
</dbReference>
<dbReference type="PANTHER" id="PTHR37302:SF1">
    <property type="entry name" value="PROTEIN DINB"/>
    <property type="match status" value="1"/>
</dbReference>
<evidence type="ECO:0000256" key="2">
    <source>
        <dbReference type="ARBA" id="ARBA00022723"/>
    </source>
</evidence>
<comment type="caution">
    <text evidence="4">The sequence shown here is derived from an EMBL/GenBank/DDBJ whole genome shotgun (WGS) entry which is preliminary data.</text>
</comment>
<reference evidence="4 5" key="1">
    <citation type="submission" date="2021-03" db="EMBL/GenBank/DDBJ databases">
        <title>Genomic Encyclopedia of Type Strains, Phase IV (KMG-IV): sequencing the most valuable type-strain genomes for metagenomic binning, comparative biology and taxonomic classification.</title>
        <authorList>
            <person name="Goeker M."/>
        </authorList>
    </citation>
    <scope>NUCLEOTIDE SEQUENCE [LARGE SCALE GENOMIC DNA]</scope>
    <source>
        <strain evidence="4 5">DSM 24738</strain>
    </source>
</reference>
<dbReference type="SUPFAM" id="SSF109854">
    <property type="entry name" value="DinB/YfiT-like putative metalloenzymes"/>
    <property type="match status" value="1"/>
</dbReference>